<keyword evidence="11" id="KW-1185">Reference proteome</keyword>
<dbReference type="Pfam" id="PF14474">
    <property type="entry name" value="RTC4"/>
    <property type="match status" value="1"/>
</dbReference>
<evidence type="ECO:0000256" key="2">
    <source>
        <dbReference type="ARBA" id="ARBA00004123"/>
    </source>
</evidence>
<evidence type="ECO:0000259" key="9">
    <source>
        <dbReference type="SMART" id="SM01312"/>
    </source>
</evidence>
<feature type="compositionally biased region" description="Polar residues" evidence="8">
    <location>
        <begin position="372"/>
        <end position="381"/>
    </location>
</feature>
<gene>
    <name evidence="10" type="ORF">PHLCEN_2v6015</name>
</gene>
<feature type="compositionally biased region" description="Basic and acidic residues" evidence="8">
    <location>
        <begin position="387"/>
        <end position="396"/>
    </location>
</feature>
<keyword evidence="7" id="KW-0539">Nucleus</keyword>
<sequence length="941" mass="103993">MERAMADMKFSKTSLSTDKSIRMKERPVKGKAFEDLGSDFAPQRGADGKRPGGSQSAARGAFQKASARKPATIDVDDDSDESDDELDCLSQSSRQVTRRGDRKRGLDRTPSIQFLDGVEIDGVFHEFHKDYAPQTQKLPSFKKNKKSTEDVVEVAAPSSSKPYPPLPSSTKPSKAAATTTPKPSSTSSTRKTLGARRPPHPQIRRKPASQSPEPSDDDVEETPRPKKRLVKTRLAPRKQENPIWNISPVRSPHSDDGDDNKRKGKQRACPIEQISPLKERSNELRKKKPPFLNMSPLSSQTGKRVADRFPTLSPLRSPSLSSSQNAEESSAQASLKSSGRKSTGKNRVVISSESSESTEDEDRPRKARPFPMQSQMLQSIRRSPGKRASDGSDKNRERKRIKGADEMLAEIMHSDGMSEVNDEDLLFLDPNVDPSTLCPWCDESLPPVPSPHLANLIEAARARSYSDSRPTNPLGLRATPMVFVGVCQRHRFESIQIPLAQQKGWPTQIAWEKLGKRIKSIKSRLQAIVDDVDEQFLPGHERQDVDDDEDETAAVDDKQLLKTRPRMGSAFWREVVKNVKKKGSRKATGIHGQMSNFSKIQPGYYGELGSVIISQTIYNLFPPSEFPPHSTLPLTPTEFIQRILVPEAAVSLVIQDMQQTRAQAIATLRESAQYGVAMFPDDHTEGTSGSTNAGEQIVRERAAVRRRELEKEEREEEEIWGMFSEPMSEVDGQQSKKGRSRASSTAVNEKRESSRPPRRKASSHVGLRDTDSDSDVVMNSNDADYAPAKFRKLPAVKSSKPSTATKKGKSAEPPHAESLPVSETDNVLRPPRPRPRPRPRLKVTGVSGIEARTSDTEPVVSGSEGHYNPPSSSQQRLMSVTFHANGSHKVTVRGQDGAVEVNKETTPRAKRTVNNSSSSAFFPLKVSQERRAATAAAAEAS</sequence>
<dbReference type="InterPro" id="IPR028094">
    <property type="entry name" value="RTC4_C"/>
</dbReference>
<dbReference type="EMBL" id="MLYV02000581">
    <property type="protein sequence ID" value="PSR82582.1"/>
    <property type="molecule type" value="Genomic_DNA"/>
</dbReference>
<dbReference type="PANTHER" id="PTHR41391:SF1">
    <property type="entry name" value="RESTRICTION OF TELOMERE CAPPING PROTEIN 4"/>
    <property type="match status" value="1"/>
</dbReference>
<proteinExistence type="inferred from homology"/>
<feature type="compositionally biased region" description="Basic and acidic residues" evidence="8">
    <location>
        <begin position="1"/>
        <end position="10"/>
    </location>
</feature>
<evidence type="ECO:0000256" key="3">
    <source>
        <dbReference type="ARBA" id="ARBA00004496"/>
    </source>
</evidence>
<feature type="compositionally biased region" description="Acidic residues" evidence="8">
    <location>
        <begin position="74"/>
        <end position="87"/>
    </location>
</feature>
<dbReference type="SMART" id="SM01312">
    <property type="entry name" value="RTC4"/>
    <property type="match status" value="1"/>
</dbReference>
<feature type="domain" description="Restriction of telomere capping protein 4 C-terminal" evidence="9">
    <location>
        <begin position="528"/>
        <end position="681"/>
    </location>
</feature>
<keyword evidence="6" id="KW-0963">Cytoplasm</keyword>
<dbReference type="GO" id="GO:0005737">
    <property type="term" value="C:cytoplasm"/>
    <property type="evidence" value="ECO:0007669"/>
    <property type="project" value="UniProtKB-SubCell"/>
</dbReference>
<evidence type="ECO:0000256" key="6">
    <source>
        <dbReference type="ARBA" id="ARBA00022490"/>
    </source>
</evidence>
<evidence type="ECO:0000256" key="7">
    <source>
        <dbReference type="ARBA" id="ARBA00023242"/>
    </source>
</evidence>
<evidence type="ECO:0000256" key="1">
    <source>
        <dbReference type="ARBA" id="ARBA00002738"/>
    </source>
</evidence>
<accession>A0A2R6P0L6</accession>
<feature type="region of interest" description="Disordered" evidence="8">
    <location>
        <begin position="679"/>
        <end position="698"/>
    </location>
</feature>
<feature type="compositionally biased region" description="Basic residues" evidence="8">
    <location>
        <begin position="225"/>
        <end position="236"/>
    </location>
</feature>
<feature type="compositionally biased region" description="Low complexity" evidence="8">
    <location>
        <begin position="168"/>
        <end position="192"/>
    </location>
</feature>
<evidence type="ECO:0000313" key="11">
    <source>
        <dbReference type="Proteomes" id="UP000186601"/>
    </source>
</evidence>
<name>A0A2R6P0L6_9APHY</name>
<dbReference type="STRING" id="98765.A0A2R6P0L6"/>
<feature type="region of interest" description="Disordered" evidence="8">
    <location>
        <begin position="705"/>
        <end position="874"/>
    </location>
</feature>
<dbReference type="PANTHER" id="PTHR41391">
    <property type="entry name" value="RESTRICTION OF TELOMERE CAPPING PROTEIN 4"/>
    <property type="match status" value="1"/>
</dbReference>
<organism evidence="10 11">
    <name type="scientific">Hermanssonia centrifuga</name>
    <dbReference type="NCBI Taxonomy" id="98765"/>
    <lineage>
        <taxon>Eukaryota</taxon>
        <taxon>Fungi</taxon>
        <taxon>Dikarya</taxon>
        <taxon>Basidiomycota</taxon>
        <taxon>Agaricomycotina</taxon>
        <taxon>Agaricomycetes</taxon>
        <taxon>Polyporales</taxon>
        <taxon>Meruliaceae</taxon>
        <taxon>Hermanssonia</taxon>
    </lineage>
</organism>
<feature type="compositionally biased region" description="Basic and acidic residues" evidence="8">
    <location>
        <begin position="252"/>
        <end position="261"/>
    </location>
</feature>
<comment type="subcellular location">
    <subcellularLocation>
        <location evidence="3">Cytoplasm</location>
    </subcellularLocation>
    <subcellularLocation>
        <location evidence="2">Nucleus</location>
    </subcellularLocation>
</comment>
<feature type="compositionally biased region" description="Basic residues" evidence="8">
    <location>
        <begin position="193"/>
        <end position="207"/>
    </location>
</feature>
<feature type="region of interest" description="Disordered" evidence="8">
    <location>
        <begin position="1"/>
        <end position="110"/>
    </location>
</feature>
<feature type="compositionally biased region" description="Low complexity" evidence="8">
    <location>
        <begin position="775"/>
        <end position="784"/>
    </location>
</feature>
<evidence type="ECO:0000256" key="8">
    <source>
        <dbReference type="SAM" id="MobiDB-lite"/>
    </source>
</evidence>
<dbReference type="Proteomes" id="UP000186601">
    <property type="component" value="Unassembled WGS sequence"/>
</dbReference>
<feature type="compositionally biased region" description="Polar residues" evidence="8">
    <location>
        <begin position="731"/>
        <end position="747"/>
    </location>
</feature>
<evidence type="ECO:0000313" key="10">
    <source>
        <dbReference type="EMBL" id="PSR82582.1"/>
    </source>
</evidence>
<dbReference type="GO" id="GO:0005634">
    <property type="term" value="C:nucleus"/>
    <property type="evidence" value="ECO:0007669"/>
    <property type="project" value="UniProtKB-SubCell"/>
</dbReference>
<reference evidence="10 11" key="1">
    <citation type="submission" date="2018-02" db="EMBL/GenBank/DDBJ databases">
        <title>Genome sequence of the basidiomycete white-rot fungus Phlebia centrifuga.</title>
        <authorList>
            <person name="Granchi Z."/>
            <person name="Peng M."/>
            <person name="de Vries R.P."/>
            <person name="Hilden K."/>
            <person name="Makela M.R."/>
            <person name="Grigoriev I."/>
            <person name="Riley R."/>
        </authorList>
    </citation>
    <scope>NUCLEOTIDE SEQUENCE [LARGE SCALE GENOMIC DNA]</scope>
    <source>
        <strain evidence="10 11">FBCC195</strain>
    </source>
</reference>
<comment type="function">
    <text evidence="1">May be involved in a process influencing telomere capping.</text>
</comment>
<feature type="region of interest" description="Disordered" evidence="8">
    <location>
        <begin position="131"/>
        <end position="402"/>
    </location>
</feature>
<feature type="compositionally biased region" description="Basic and acidic residues" evidence="8">
    <location>
        <begin position="19"/>
        <end position="34"/>
    </location>
</feature>
<comment type="caution">
    <text evidence="10">The sequence shown here is derived from an EMBL/GenBank/DDBJ whole genome shotgun (WGS) entry which is preliminary data.</text>
</comment>
<dbReference type="OrthoDB" id="128308at2759"/>
<protein>
    <recommendedName>
        <fullName evidence="5">Restriction of telomere capping protein 4</fullName>
    </recommendedName>
</protein>
<dbReference type="AlphaFoldDB" id="A0A2R6P0L6"/>
<comment type="similarity">
    <text evidence="4">Belongs to the RTC4 family.</text>
</comment>
<dbReference type="InterPro" id="IPR039024">
    <property type="entry name" value="RTC4"/>
</dbReference>
<evidence type="ECO:0000256" key="5">
    <source>
        <dbReference type="ARBA" id="ARBA00015162"/>
    </source>
</evidence>
<evidence type="ECO:0000256" key="4">
    <source>
        <dbReference type="ARBA" id="ARBA00009461"/>
    </source>
</evidence>
<feature type="compositionally biased region" description="Basic residues" evidence="8">
    <location>
        <begin position="831"/>
        <end position="841"/>
    </location>
</feature>
<feature type="compositionally biased region" description="Low complexity" evidence="8">
    <location>
        <begin position="310"/>
        <end position="335"/>
    </location>
</feature>